<dbReference type="Pfam" id="PF07693">
    <property type="entry name" value="KAP_NTPase"/>
    <property type="match status" value="1"/>
</dbReference>
<keyword evidence="3" id="KW-1185">Reference proteome</keyword>
<sequence length="508" mass="56176">MEQNTVLEDDDVWKGDLFSRREEALLLQAYIESVSERPSSREDKRAFTIAVDAGYGEGKSFFLRRFADHMSQNHPVAFVDAWADDLADQPLTALAATLNTALKPFMTEPLIQGKMATFLRKSGQVAKIAGIGLLRRGLGLVITGGAVDGIDSVLASTDLAVKEVIEDGMADVGQGLVDDTANGITSVGANDLMQTRIDEFEAGRAAIQSMKDSLSGLIDALEHTTSHPPIIIIIDELDRCRPTYAVKLLEEIKHLFDVSGIVFILGINTQQLSHSVAGAYGSKFDGISYLKRFIDRQYKLAKPEFDKLVRQQCLQAGIGSAQIAFPQIMNFKSHLQAKDLAEIISWYMQIYQLTARDSFQLIDILQTSVSLSEGKQLHGALLVPLAIGHMKGKPAGEIPDRPTDHTIGYRNRINNNGKIQTEDISIHRLAEDFIYSSKISKSEFYKSYSENNASVGIIAASTAIDWDNEKPPLNDMTRYHDLIEAVGRFRNPKVGESAWPVEEPRYLS</sequence>
<feature type="domain" description="KAP NTPase" evidence="1">
    <location>
        <begin position="42"/>
        <end position="315"/>
    </location>
</feature>
<protein>
    <recommendedName>
        <fullName evidence="1">KAP NTPase domain-containing protein</fullName>
    </recommendedName>
</protein>
<proteinExistence type="predicted"/>
<comment type="caution">
    <text evidence="2">The sequence shown here is derived from an EMBL/GenBank/DDBJ whole genome shotgun (WGS) entry which is preliminary data.</text>
</comment>
<evidence type="ECO:0000259" key="1">
    <source>
        <dbReference type="Pfam" id="PF07693"/>
    </source>
</evidence>
<dbReference type="EMBL" id="LYMM01000002">
    <property type="protein sequence ID" value="PNU06486.1"/>
    <property type="molecule type" value="Genomic_DNA"/>
</dbReference>
<reference evidence="2 3" key="1">
    <citation type="submission" date="2016-05" db="EMBL/GenBank/DDBJ databases">
        <title>Complete genome sequence of Novosphingobium guangzhouense SA925(T).</title>
        <authorList>
            <person name="Sha S."/>
        </authorList>
    </citation>
    <scope>NUCLEOTIDE SEQUENCE [LARGE SCALE GENOMIC DNA]</scope>
    <source>
        <strain evidence="2 3">SA925</strain>
    </source>
</reference>
<gene>
    <name evidence="2" type="ORF">A8V01_02785</name>
</gene>
<dbReference type="SUPFAM" id="SSF52540">
    <property type="entry name" value="P-loop containing nucleoside triphosphate hydrolases"/>
    <property type="match status" value="1"/>
</dbReference>
<dbReference type="InterPro" id="IPR011646">
    <property type="entry name" value="KAP_P-loop"/>
</dbReference>
<dbReference type="AlphaFoldDB" id="A0A2K2G623"/>
<accession>A0A2K2G623</accession>
<dbReference type="RefSeq" id="WP_103094430.1">
    <property type="nucleotide sequence ID" value="NZ_LYMM01000002.1"/>
</dbReference>
<dbReference type="InterPro" id="IPR027417">
    <property type="entry name" value="P-loop_NTPase"/>
</dbReference>
<dbReference type="OrthoDB" id="88903at2"/>
<evidence type="ECO:0000313" key="3">
    <source>
        <dbReference type="Proteomes" id="UP000236327"/>
    </source>
</evidence>
<evidence type="ECO:0000313" key="2">
    <source>
        <dbReference type="EMBL" id="PNU06486.1"/>
    </source>
</evidence>
<name>A0A2K2G623_9SPHN</name>
<organism evidence="2 3">
    <name type="scientific">Novosphingobium guangzhouense</name>
    <dbReference type="NCBI Taxonomy" id="1850347"/>
    <lineage>
        <taxon>Bacteria</taxon>
        <taxon>Pseudomonadati</taxon>
        <taxon>Pseudomonadota</taxon>
        <taxon>Alphaproteobacteria</taxon>
        <taxon>Sphingomonadales</taxon>
        <taxon>Sphingomonadaceae</taxon>
        <taxon>Novosphingobium</taxon>
    </lineage>
</organism>
<dbReference type="Proteomes" id="UP000236327">
    <property type="component" value="Unassembled WGS sequence"/>
</dbReference>